<comment type="caution">
    <text evidence="2">The sequence shown here is derived from an EMBL/GenBank/DDBJ whole genome shotgun (WGS) entry which is preliminary data.</text>
</comment>
<proteinExistence type="predicted"/>
<dbReference type="AlphaFoldDB" id="A0A5N0UYD8"/>
<dbReference type="PANTHER" id="PTHR48207:SF3">
    <property type="entry name" value="SUCCINATE--HYDROXYMETHYLGLUTARATE COA-TRANSFERASE"/>
    <property type="match status" value="1"/>
</dbReference>
<dbReference type="OrthoDB" id="9797653at2"/>
<reference evidence="2" key="1">
    <citation type="submission" date="2019-09" db="EMBL/GenBank/DDBJ databases">
        <authorList>
            <person name="Teo W.F.A."/>
            <person name="Duangmal K."/>
        </authorList>
    </citation>
    <scope>NUCLEOTIDE SEQUENCE [LARGE SCALE GENOMIC DNA]</scope>
    <source>
        <strain evidence="2">K81G1</strain>
    </source>
</reference>
<dbReference type="InterPro" id="IPR023606">
    <property type="entry name" value="CoA-Trfase_III_dom_1_sf"/>
</dbReference>
<dbReference type="InterPro" id="IPR050483">
    <property type="entry name" value="CoA-transferase_III_domain"/>
</dbReference>
<keyword evidence="3" id="KW-1185">Reference proteome</keyword>
<dbReference type="Proteomes" id="UP000319769">
    <property type="component" value="Unassembled WGS sequence"/>
</dbReference>
<dbReference type="InterPro" id="IPR044855">
    <property type="entry name" value="CoA-Trfase_III_dom3_sf"/>
</dbReference>
<dbReference type="EMBL" id="VMNW02000039">
    <property type="protein sequence ID" value="KAA9157799.1"/>
    <property type="molecule type" value="Genomic_DNA"/>
</dbReference>
<evidence type="ECO:0000313" key="3">
    <source>
        <dbReference type="Proteomes" id="UP000319769"/>
    </source>
</evidence>
<dbReference type="Gene3D" id="3.30.1540.10">
    <property type="entry name" value="formyl-coa transferase, domain 3"/>
    <property type="match status" value="1"/>
</dbReference>
<organism evidence="2 3">
    <name type="scientific">Amycolatopsis acidicola</name>
    <dbReference type="NCBI Taxonomy" id="2596893"/>
    <lineage>
        <taxon>Bacteria</taxon>
        <taxon>Bacillati</taxon>
        <taxon>Actinomycetota</taxon>
        <taxon>Actinomycetes</taxon>
        <taxon>Pseudonocardiales</taxon>
        <taxon>Pseudonocardiaceae</taxon>
        <taxon>Amycolatopsis</taxon>
    </lineage>
</organism>
<evidence type="ECO:0000256" key="1">
    <source>
        <dbReference type="ARBA" id="ARBA00022679"/>
    </source>
</evidence>
<name>A0A5N0UYD8_9PSEU</name>
<dbReference type="Pfam" id="PF02515">
    <property type="entry name" value="CoA_transf_3"/>
    <property type="match status" value="1"/>
</dbReference>
<dbReference type="RefSeq" id="WP_144757747.1">
    <property type="nucleotide sequence ID" value="NZ_VMNW02000039.1"/>
</dbReference>
<dbReference type="Gene3D" id="3.40.50.10540">
    <property type="entry name" value="Crotonobetainyl-coa:carnitine coa-transferase, domain 1"/>
    <property type="match status" value="1"/>
</dbReference>
<keyword evidence="1 2" id="KW-0808">Transferase</keyword>
<evidence type="ECO:0000313" key="2">
    <source>
        <dbReference type="EMBL" id="KAA9157799.1"/>
    </source>
</evidence>
<gene>
    <name evidence="2" type="ORF">FPZ12_024485</name>
</gene>
<protein>
    <submittedName>
        <fullName evidence="2">CoA transferase</fullName>
    </submittedName>
</protein>
<accession>A0A5N0UYD8</accession>
<dbReference type="GO" id="GO:0008410">
    <property type="term" value="F:CoA-transferase activity"/>
    <property type="evidence" value="ECO:0007669"/>
    <property type="project" value="TreeGrafter"/>
</dbReference>
<dbReference type="InterPro" id="IPR003673">
    <property type="entry name" value="CoA-Trfase_fam_III"/>
</dbReference>
<dbReference type="SUPFAM" id="SSF89796">
    <property type="entry name" value="CoA-transferase family III (CaiB/BaiF)"/>
    <property type="match status" value="1"/>
</dbReference>
<sequence>MPAGPMSHLKVVDASSFVAGPYCAKLLADFGADVVKVEPPQGDEARRREPFLGDVPDPERSGLFLYLNTNKRGITLDLESATGREIFKRLAAEADVLIDDRGPAEAERLGIDYESLKKLNPGLIVTSVTPFGRTGPYREYKARHLNTFHSSGQGYLLPMNSPDREREPVKGAGFLAEYDAGITAAIATLAAVFWRGAGGSGQHVDVSKQHSAMHLEKSQLRRYIDNGESPDRTGMGRLLETLVKAKDGLYVVIILSSEIQWKGLFEAMGRPQWGAEEPYNTQAGRSANYEGLRARLQEWADGLTADEIFHKIQGCKSACAPVYTAEEFVNSPQIAARDFLVPLDHPVAGKLSYPGRAYQFSNEPWRGERAAPLLGQHNEEVLGERLGHSPSELVKLREAGVI</sequence>
<dbReference type="PANTHER" id="PTHR48207">
    <property type="entry name" value="SUCCINATE--HYDROXYMETHYLGLUTARATE COA-TRANSFERASE"/>
    <property type="match status" value="1"/>
</dbReference>